<accession>A0A1H6TR55</accession>
<dbReference type="InterPro" id="IPR009078">
    <property type="entry name" value="Ferritin-like_SF"/>
</dbReference>
<evidence type="ECO:0000259" key="1">
    <source>
        <dbReference type="PROSITE" id="PS50905"/>
    </source>
</evidence>
<evidence type="ECO:0000313" key="2">
    <source>
        <dbReference type="EMBL" id="SEI78720.1"/>
    </source>
</evidence>
<organism evidence="2 3">
    <name type="scientific">Propionispira arboris</name>
    <dbReference type="NCBI Taxonomy" id="84035"/>
    <lineage>
        <taxon>Bacteria</taxon>
        <taxon>Bacillati</taxon>
        <taxon>Bacillota</taxon>
        <taxon>Negativicutes</taxon>
        <taxon>Selenomonadales</taxon>
        <taxon>Selenomonadaceae</taxon>
        <taxon>Propionispira</taxon>
    </lineage>
</organism>
<name>A0A1H6TR55_9FIRM</name>
<proteinExistence type="predicted"/>
<dbReference type="Proteomes" id="UP000199662">
    <property type="component" value="Unassembled WGS sequence"/>
</dbReference>
<dbReference type="STRING" id="84035.SAMN05660742_10146"/>
<dbReference type="InterPro" id="IPR009040">
    <property type="entry name" value="Ferritin-like_diiron"/>
</dbReference>
<keyword evidence="3" id="KW-1185">Reference proteome</keyword>
<dbReference type="GO" id="GO:0016491">
    <property type="term" value="F:oxidoreductase activity"/>
    <property type="evidence" value="ECO:0007669"/>
    <property type="project" value="InterPro"/>
</dbReference>
<dbReference type="InterPro" id="IPR052773">
    <property type="entry name" value="Anaerobic_Peroxidase-Rel"/>
</dbReference>
<dbReference type="SUPFAM" id="SSF47240">
    <property type="entry name" value="Ferritin-like"/>
    <property type="match status" value="1"/>
</dbReference>
<dbReference type="Pfam" id="PF02915">
    <property type="entry name" value="Rubrerythrin"/>
    <property type="match status" value="1"/>
</dbReference>
<reference evidence="2 3" key="1">
    <citation type="submission" date="2016-10" db="EMBL/GenBank/DDBJ databases">
        <authorList>
            <person name="de Groot N.N."/>
        </authorList>
    </citation>
    <scope>NUCLEOTIDE SEQUENCE [LARGE SCALE GENOMIC DNA]</scope>
    <source>
        <strain evidence="2 3">DSM 2179</strain>
    </source>
</reference>
<dbReference type="GO" id="GO:0046872">
    <property type="term" value="F:metal ion binding"/>
    <property type="evidence" value="ECO:0007669"/>
    <property type="project" value="InterPro"/>
</dbReference>
<feature type="domain" description="Ferritin-like diiron" evidence="1">
    <location>
        <begin position="6"/>
        <end position="135"/>
    </location>
</feature>
<dbReference type="PANTHER" id="PTHR43339">
    <property type="entry name" value="RUBRERYTHRIN-RELATED"/>
    <property type="match status" value="1"/>
</dbReference>
<dbReference type="EMBL" id="FNZK01000001">
    <property type="protein sequence ID" value="SEI78720.1"/>
    <property type="molecule type" value="Genomic_DNA"/>
</dbReference>
<evidence type="ECO:0000313" key="3">
    <source>
        <dbReference type="Proteomes" id="UP000199662"/>
    </source>
</evidence>
<dbReference type="Gene3D" id="1.20.1260.10">
    <property type="match status" value="1"/>
</dbReference>
<gene>
    <name evidence="2" type="ORF">SAMN05660742_10146</name>
</gene>
<dbReference type="AlphaFoldDB" id="A0A1H6TR55"/>
<dbReference type="InterPro" id="IPR012347">
    <property type="entry name" value="Ferritin-like"/>
</dbReference>
<dbReference type="PROSITE" id="PS50905">
    <property type="entry name" value="FERRITIN_LIKE"/>
    <property type="match status" value="1"/>
</dbReference>
<dbReference type="InterPro" id="IPR003251">
    <property type="entry name" value="Rr_diiron-bd_dom"/>
</dbReference>
<dbReference type="PANTHER" id="PTHR43339:SF1">
    <property type="entry name" value="RUBRERYTHRIN"/>
    <property type="match status" value="1"/>
</dbReference>
<sequence length="135" mass="14476">MSLYKITKGTALEKQVDSYMKAEAHGVMLYYALSRLAKEQGLNDLAETLITIANDEARHAGLYAVLNGEVPQDIFAMLAQVQKAEEAGAVQIAKIAATARTLGLDTAAAEIDAGAKDEERHGVILAKILKDYAKA</sequence>
<protein>
    <submittedName>
        <fullName evidence="2">Rubrerythrin</fullName>
    </submittedName>
</protein>
<dbReference type="RefSeq" id="WP_091828308.1">
    <property type="nucleotide sequence ID" value="NZ_FNZK01000001.1"/>
</dbReference>